<evidence type="ECO:0000313" key="3">
    <source>
        <dbReference type="Proteomes" id="UP000092627"/>
    </source>
</evidence>
<proteinExistence type="predicted"/>
<dbReference type="RefSeq" id="WP_231870875.1">
    <property type="nucleotide sequence ID" value="NZ_FLOC01000025.1"/>
</dbReference>
<gene>
    <name evidence="2" type="ORF">MAQ5080_03330</name>
</gene>
<accession>A0A1A8TP73</accession>
<keyword evidence="3" id="KW-1185">Reference proteome</keyword>
<evidence type="ECO:0000313" key="2">
    <source>
        <dbReference type="EMBL" id="SBS35992.1"/>
    </source>
</evidence>
<protein>
    <submittedName>
        <fullName evidence="2">Uncharacterized protein</fullName>
    </submittedName>
</protein>
<organism evidence="2 3">
    <name type="scientific">Marinomonas aquimarina</name>
    <dbReference type="NCBI Taxonomy" id="295068"/>
    <lineage>
        <taxon>Bacteria</taxon>
        <taxon>Pseudomonadati</taxon>
        <taxon>Pseudomonadota</taxon>
        <taxon>Gammaproteobacteria</taxon>
        <taxon>Oceanospirillales</taxon>
        <taxon>Oceanospirillaceae</taxon>
        <taxon>Marinomonas</taxon>
    </lineage>
</organism>
<sequence length="101" mass="11578">MNKCKHLALLTFFSTIALAISSTSQAQECDDRSAMTAAMDASERLMSSDSFRRPQVLKRHHPSKRKEVATYFESGDLYFTLYWIVSDNCQAAFIKRTRGKY</sequence>
<feature type="chain" id="PRO_5008379188" evidence="1">
    <location>
        <begin position="20"/>
        <end position="101"/>
    </location>
</feature>
<dbReference type="AlphaFoldDB" id="A0A1A8TP73"/>
<feature type="signal peptide" evidence="1">
    <location>
        <begin position="1"/>
        <end position="19"/>
    </location>
</feature>
<dbReference type="EMBL" id="FLOC01000025">
    <property type="protein sequence ID" value="SBS35992.1"/>
    <property type="molecule type" value="Genomic_DNA"/>
</dbReference>
<evidence type="ECO:0000256" key="1">
    <source>
        <dbReference type="SAM" id="SignalP"/>
    </source>
</evidence>
<reference evidence="2 3" key="1">
    <citation type="submission" date="2016-06" db="EMBL/GenBank/DDBJ databases">
        <authorList>
            <person name="Kjaerup R.B."/>
            <person name="Dalgaard T.S."/>
            <person name="Juul-Madsen H.R."/>
        </authorList>
    </citation>
    <scope>NUCLEOTIDE SEQUENCE [LARGE SCALE GENOMIC DNA]</scope>
    <source>
        <strain evidence="2 3">CECT 5080</strain>
    </source>
</reference>
<keyword evidence="1" id="KW-0732">Signal</keyword>
<dbReference type="Proteomes" id="UP000092627">
    <property type="component" value="Unassembled WGS sequence"/>
</dbReference>
<name>A0A1A8TP73_9GAMM</name>